<proteinExistence type="predicted"/>
<keyword evidence="2" id="KW-1185">Reference proteome</keyword>
<evidence type="ECO:0000313" key="2">
    <source>
        <dbReference type="Proteomes" id="UP000584670"/>
    </source>
</evidence>
<dbReference type="EMBL" id="JACMSF010000029">
    <property type="protein sequence ID" value="MBC2904817.1"/>
    <property type="molecule type" value="Genomic_DNA"/>
</dbReference>
<dbReference type="Proteomes" id="UP000584670">
    <property type="component" value="Unassembled WGS sequence"/>
</dbReference>
<reference evidence="1 2" key="1">
    <citation type="submission" date="2020-08" db="EMBL/GenBank/DDBJ databases">
        <title>Streptomyces sp. PSKA01 genome sequencing and assembly.</title>
        <authorList>
            <person name="Mandal S."/>
            <person name="Maiti P.K."/>
            <person name="Das P."/>
        </authorList>
    </citation>
    <scope>NUCLEOTIDE SEQUENCE [LARGE SCALE GENOMIC DNA]</scope>
    <source>
        <strain evidence="1 2">PSKA01</strain>
    </source>
</reference>
<evidence type="ECO:0000313" key="1">
    <source>
        <dbReference type="EMBL" id="MBC2904817.1"/>
    </source>
</evidence>
<accession>A0A7X1J7Y0</accession>
<name>A0A7X1J7Y0_9ACTN</name>
<comment type="caution">
    <text evidence="1">The sequence shown here is derived from an EMBL/GenBank/DDBJ whole genome shotgun (WGS) entry which is preliminary data.</text>
</comment>
<gene>
    <name evidence="1" type="ORF">H4N64_25170</name>
</gene>
<protein>
    <submittedName>
        <fullName evidence="1">Uncharacterized protein</fullName>
    </submittedName>
</protein>
<dbReference type="RefSeq" id="WP_186284675.1">
    <property type="nucleotide sequence ID" value="NZ_JACMSF010000029.1"/>
</dbReference>
<dbReference type="AlphaFoldDB" id="A0A7X1J7Y0"/>
<organism evidence="1 2">
    <name type="scientific">Streptomyces cupreus</name>
    <dbReference type="NCBI Taxonomy" id="2759956"/>
    <lineage>
        <taxon>Bacteria</taxon>
        <taxon>Bacillati</taxon>
        <taxon>Actinomycetota</taxon>
        <taxon>Actinomycetes</taxon>
        <taxon>Kitasatosporales</taxon>
        <taxon>Streptomycetaceae</taxon>
        <taxon>Streptomyces</taxon>
    </lineage>
</organism>
<sequence length="450" mass="49944">MLDFDSSRAVVGLPERQNLIKAVLGASPADEKLWLEWKSTLELNKAAGRFTVAKAILGFANRMPDVASQWAEGHAYVLVGVEPGNLCGTPEFDPADLFPWLTQYTGERLRFDVTYVPFDAGAGTQQVMLVDVVSPQWGDPIHALQKTYDTFQSGTVFVRLPGKSMPARPADIDALSARLLRGERQMDIELALMDGAVVDLWVSESELEELLEARRRELLASLPQPRTPAPRRADRLTIGDLAELAGSGQQFSLARDMRTPEQYRAEVEFYISNCRQQIPAAMQGMEARRHAPLRFQLQNRSDSMLRQVEVIAKLAPACKAVLATSRDAERTEVPWPKPPISYGKKTYMSAVGGFSDRSFSLPGSRYIRPSVPPTPERPGIRSTSEALTIRFPAVDLRPRTQVLLDPITLYGRDLPSDVALRWTATCTNLDGVVAKDLTIPVRYTTVPLRA</sequence>